<keyword evidence="1" id="KW-0472">Membrane</keyword>
<feature type="transmembrane region" description="Helical" evidence="1">
    <location>
        <begin position="272"/>
        <end position="291"/>
    </location>
</feature>
<gene>
    <name evidence="2" type="ordered locus">Mboo_0653</name>
</gene>
<keyword evidence="1" id="KW-0812">Transmembrane</keyword>
<dbReference type="EMBL" id="CP000780">
    <property type="protein sequence ID" value="ABS55171.1"/>
    <property type="molecule type" value="Genomic_DNA"/>
</dbReference>
<organism evidence="2 3">
    <name type="scientific">Methanoregula boonei (strain DSM 21154 / JCM 14090 / 6A8)</name>
    <dbReference type="NCBI Taxonomy" id="456442"/>
    <lineage>
        <taxon>Archaea</taxon>
        <taxon>Methanobacteriati</taxon>
        <taxon>Methanobacteriota</taxon>
        <taxon>Stenosarchaea group</taxon>
        <taxon>Methanomicrobia</taxon>
        <taxon>Methanomicrobiales</taxon>
        <taxon>Methanoregulaceae</taxon>
        <taxon>Methanoregula</taxon>
    </lineage>
</organism>
<name>A7I610_METB6</name>
<dbReference type="Proteomes" id="UP000002408">
    <property type="component" value="Chromosome"/>
</dbReference>
<protein>
    <submittedName>
        <fullName evidence="2">Uncharacterized protein</fullName>
    </submittedName>
</protein>
<dbReference type="AlphaFoldDB" id="A7I610"/>
<evidence type="ECO:0000313" key="3">
    <source>
        <dbReference type="Proteomes" id="UP000002408"/>
    </source>
</evidence>
<keyword evidence="3" id="KW-1185">Reference proteome</keyword>
<reference evidence="3" key="1">
    <citation type="journal article" date="2015" name="Microbiology">
        <title>Genome of Methanoregula boonei 6A8 reveals adaptations to oligotrophic peatland environments.</title>
        <authorList>
            <person name="Braeuer S."/>
            <person name="Cadillo-Quiroz H."/>
            <person name="Kyrpides N."/>
            <person name="Woyke T."/>
            <person name="Goodwin L."/>
            <person name="Detter C."/>
            <person name="Podell S."/>
            <person name="Yavitt J.B."/>
            <person name="Zinder S.H."/>
        </authorList>
    </citation>
    <scope>NUCLEOTIDE SEQUENCE [LARGE SCALE GENOMIC DNA]</scope>
    <source>
        <strain evidence="3">DSM 21154 / JCM 14090 / 6A8</strain>
    </source>
</reference>
<sequence precursor="true">MAPEELLMKNHVCLVLCAALLILAACVIPAGAVVLEVTVKGTVSDLSPVNNTLTLASPSQYGCDYGNGTSAPVCSWTPLNVTTISGTVPDPAAFTVFANGNQAVAVSLGGTGGTWISLAKLYGSGTSADEATDEIGDIGSLPVQLIGDYAVSEITSPNCSSCTGTTCTATSSNVTIASGNITVAQQTLSAGQSLFFNGRNDASSVNVTLVRGQALSSSCPGNTGLIGGVQPISDYIVHVVPPLSVTATNPGSGTPAATESYAPVAATTPQSALPFAALSALGLGIAALCIAGRRRRD</sequence>
<dbReference type="eggNOG" id="arCOG11546">
    <property type="taxonomic scope" value="Archaea"/>
</dbReference>
<accession>A7I610</accession>
<proteinExistence type="predicted"/>
<evidence type="ECO:0000256" key="1">
    <source>
        <dbReference type="SAM" id="Phobius"/>
    </source>
</evidence>
<dbReference type="STRING" id="456442.Mboo_0653"/>
<dbReference type="KEGG" id="mbn:Mboo_0653"/>
<keyword evidence="1" id="KW-1133">Transmembrane helix</keyword>
<dbReference type="HOGENOM" id="CLU_989049_0_0_2"/>
<evidence type="ECO:0000313" key="2">
    <source>
        <dbReference type="EMBL" id="ABS55171.1"/>
    </source>
</evidence>